<organism evidence="5 6">
    <name type="scientific">Cellulomonas fimi</name>
    <dbReference type="NCBI Taxonomy" id="1708"/>
    <lineage>
        <taxon>Bacteria</taxon>
        <taxon>Bacillati</taxon>
        <taxon>Actinomycetota</taxon>
        <taxon>Actinomycetes</taxon>
        <taxon>Micrococcales</taxon>
        <taxon>Cellulomonadaceae</taxon>
        <taxon>Cellulomonas</taxon>
    </lineage>
</organism>
<dbReference type="PANTHER" id="PTHR43537">
    <property type="entry name" value="TRANSCRIPTIONAL REGULATOR, GNTR FAMILY"/>
    <property type="match status" value="1"/>
</dbReference>
<dbReference type="EMBL" id="JABCJJ010000003">
    <property type="protein sequence ID" value="NMR19204.1"/>
    <property type="molecule type" value="Genomic_DNA"/>
</dbReference>
<name>A0A7Y0LWP0_CELFI</name>
<dbReference type="RefSeq" id="WP_169323325.1">
    <property type="nucleotide sequence ID" value="NZ_JABCJJ010000003.1"/>
</dbReference>
<evidence type="ECO:0000259" key="4">
    <source>
        <dbReference type="SMART" id="SM00895"/>
    </source>
</evidence>
<evidence type="ECO:0000256" key="1">
    <source>
        <dbReference type="ARBA" id="ARBA00023015"/>
    </source>
</evidence>
<comment type="caution">
    <text evidence="5">The sequence shown here is derived from an EMBL/GenBank/DDBJ whole genome shotgun (WGS) entry which is preliminary data.</text>
</comment>
<keyword evidence="3" id="KW-0804">Transcription</keyword>
<dbReference type="Pfam" id="PF08461">
    <property type="entry name" value="WHD_RNase_R"/>
    <property type="match status" value="1"/>
</dbReference>
<dbReference type="Gene3D" id="1.10.10.10">
    <property type="entry name" value="Winged helix-like DNA-binding domain superfamily/Winged helix DNA-binding domain"/>
    <property type="match status" value="1"/>
</dbReference>
<evidence type="ECO:0000256" key="3">
    <source>
        <dbReference type="ARBA" id="ARBA00023163"/>
    </source>
</evidence>
<dbReference type="SUPFAM" id="SSF48008">
    <property type="entry name" value="GntR ligand-binding domain-like"/>
    <property type="match status" value="1"/>
</dbReference>
<dbReference type="AlphaFoldDB" id="A0A7Y0LWP0"/>
<dbReference type="InterPro" id="IPR008920">
    <property type="entry name" value="TF_FadR/GntR_C"/>
</dbReference>
<keyword evidence="2" id="KW-0238">DNA-binding</keyword>
<evidence type="ECO:0000313" key="6">
    <source>
        <dbReference type="Proteomes" id="UP000562124"/>
    </source>
</evidence>
<dbReference type="SUPFAM" id="SSF46785">
    <property type="entry name" value="Winged helix' DNA-binding domain"/>
    <property type="match status" value="1"/>
</dbReference>
<evidence type="ECO:0000256" key="2">
    <source>
        <dbReference type="ARBA" id="ARBA00023125"/>
    </source>
</evidence>
<protein>
    <submittedName>
        <fullName evidence="5">FadR family transcriptional regulator</fullName>
    </submittedName>
</protein>
<feature type="domain" description="GntR C-terminal" evidence="4">
    <location>
        <begin position="98"/>
        <end position="224"/>
    </location>
</feature>
<proteinExistence type="predicted"/>
<dbReference type="Proteomes" id="UP000562124">
    <property type="component" value="Unassembled WGS sequence"/>
</dbReference>
<gene>
    <name evidence="5" type="ORF">HIR71_03055</name>
</gene>
<dbReference type="GO" id="GO:0003677">
    <property type="term" value="F:DNA binding"/>
    <property type="evidence" value="ECO:0007669"/>
    <property type="project" value="UniProtKB-KW"/>
</dbReference>
<keyword evidence="6" id="KW-1185">Reference proteome</keyword>
<sequence>MNEDPRERALLALIADLQPVGAREISKRLDGPLEGLSESTLSRLLRRLDARGLTHSPGGKGRILTGDGRAAADRFANELRWSQELGSLELRTAQDVADLLHARRGVEREIARAAALAATDADVANLSALLVGHESSIETDDERRRKAVDFHRALAEMVPNRMLRGLASVVFDPRFDHLEQVLDVITESRGTTRRSTHEHHDLLDAIESRDPDAAEAAMVRHLDRLIGDATIDVTPSMQEAIAVFLLAGRAVPAG</sequence>
<accession>A0A7Y0LWP0</accession>
<dbReference type="SMART" id="SM00895">
    <property type="entry name" value="FCD"/>
    <property type="match status" value="1"/>
</dbReference>
<dbReference type="Gene3D" id="1.20.120.530">
    <property type="entry name" value="GntR ligand-binding domain-like"/>
    <property type="match status" value="1"/>
</dbReference>
<evidence type="ECO:0000313" key="5">
    <source>
        <dbReference type="EMBL" id="NMR19204.1"/>
    </source>
</evidence>
<dbReference type="InterPro" id="IPR036390">
    <property type="entry name" value="WH_DNA-bd_sf"/>
</dbReference>
<dbReference type="Pfam" id="PF07729">
    <property type="entry name" value="FCD"/>
    <property type="match status" value="1"/>
</dbReference>
<dbReference type="InterPro" id="IPR011711">
    <property type="entry name" value="GntR_C"/>
</dbReference>
<reference evidence="5 6" key="1">
    <citation type="submission" date="2020-04" db="EMBL/GenBank/DDBJ databases">
        <title>Sequencing and Assembly of C. fimi.</title>
        <authorList>
            <person name="Ramsey A.R."/>
        </authorList>
    </citation>
    <scope>NUCLEOTIDE SEQUENCE [LARGE SCALE GENOMIC DNA]</scope>
    <source>
        <strain evidence="5 6">SB</strain>
    </source>
</reference>
<dbReference type="InterPro" id="IPR013668">
    <property type="entry name" value="RNase_R_HTH_12"/>
</dbReference>
<keyword evidence="1" id="KW-0805">Transcription regulation</keyword>
<dbReference type="PANTHER" id="PTHR43537:SF5">
    <property type="entry name" value="UXU OPERON TRANSCRIPTIONAL REGULATOR"/>
    <property type="match status" value="1"/>
</dbReference>
<dbReference type="InterPro" id="IPR036388">
    <property type="entry name" value="WH-like_DNA-bd_sf"/>
</dbReference>